<organism evidence="3 4">
    <name type="scientific">Lentinula edodes</name>
    <name type="common">Shiitake mushroom</name>
    <name type="synonym">Lentinus edodes</name>
    <dbReference type="NCBI Taxonomy" id="5353"/>
    <lineage>
        <taxon>Eukaryota</taxon>
        <taxon>Fungi</taxon>
        <taxon>Dikarya</taxon>
        <taxon>Basidiomycota</taxon>
        <taxon>Agaricomycotina</taxon>
        <taxon>Agaricomycetes</taxon>
        <taxon>Agaricomycetidae</taxon>
        <taxon>Agaricales</taxon>
        <taxon>Marasmiineae</taxon>
        <taxon>Omphalotaceae</taxon>
        <taxon>Lentinula</taxon>
    </lineage>
</organism>
<dbReference type="GO" id="GO:0051959">
    <property type="term" value="F:dynein light intermediate chain binding"/>
    <property type="evidence" value="ECO:0007669"/>
    <property type="project" value="InterPro"/>
</dbReference>
<protein>
    <submittedName>
        <fullName evidence="3">Dynein heavy chain protein 2</fullName>
    </submittedName>
</protein>
<proteinExistence type="inferred from homology"/>
<dbReference type="GO" id="GO:0005858">
    <property type="term" value="C:axonemal dynein complex"/>
    <property type="evidence" value="ECO:0007669"/>
    <property type="project" value="TreeGrafter"/>
</dbReference>
<reference evidence="3 4" key="1">
    <citation type="submission" date="2016-08" db="EMBL/GenBank/DDBJ databases">
        <authorList>
            <consortium name="Lentinula edodes genome sequencing consortium"/>
            <person name="Sakamoto Y."/>
            <person name="Nakade K."/>
            <person name="Sato S."/>
            <person name="Yoshida Y."/>
            <person name="Miyazaki K."/>
            <person name="Natsume S."/>
            <person name="Konno N."/>
        </authorList>
    </citation>
    <scope>NUCLEOTIDE SEQUENCE [LARGE SCALE GENOMIC DNA]</scope>
    <source>
        <strain evidence="3 4">NBRC 111202</strain>
    </source>
</reference>
<dbReference type="PANTHER" id="PTHR46532:SF4">
    <property type="entry name" value="AAA+ ATPASE DOMAIN-CONTAINING PROTEIN"/>
    <property type="match status" value="1"/>
</dbReference>
<comment type="similarity">
    <text evidence="1">Belongs to the dynein heavy chain family.</text>
</comment>
<sequence length="693" mass="80655">MASTGITGRASARRYERIGSVGMEVGGMDMEEEVKEAYEVVKRIDVLDVSVEGTEIWVAAENAYNERVSRVENQIIARLRDRLGTARNANEMFRVFSKFNALFIRGAIQEYQTQLIDSVKEDIKHLHDKFKTQYRYSEAYHMSQMRDLPPIAGAIIWARQIERQLLTYMKRVEDVLGKGWELYAEGQKLQSESSAFRKKLDTRPVYEAWLHDINRRNMGVDGRLFEIVRLRGGGFQLAVNFDPQIITLFKEVRNLLWLGFQVPHAITNMAKDAKRVYPHAVSLMETVRTYGQTLDLVENNRGIECLVVEYRNESQRMISKGVNIRWDHFVNQYDTGRFVSSADGRDNRHIQFVREFASVVSVLQDKTNSVIDLYKDILRAVDDLATCSYTSEAFSELLGKIQAAIDRLNLEGYANLDHWVAELDKRIEVILLQRLTQIIQAWCTEFDRTDDESRRDTVRENKRRGDKRMKEEKFMESHMTIKPFVHEIRIQNQVIFLDPPIEHARAAWIKQLHDWIGVVCRLRRIQSSRYEIGLQMQGAITTETTYTSLLTHFSDDTLRRPFALIETKVQQLREYVAKWFQFQSLWDLEAEYVFNRLGDSLAHWQQLLTEIKKARATFDTSETQKSFGVCAIDYEQVQARVNAKYDAWQRDILSRFGVKLGNAMKEMHASILKARNDLEHQSIEGLVGGSRRF</sequence>
<dbReference type="Proteomes" id="UP000188533">
    <property type="component" value="Unassembled WGS sequence"/>
</dbReference>
<evidence type="ECO:0000313" key="3">
    <source>
        <dbReference type="EMBL" id="GAW09694.1"/>
    </source>
</evidence>
<gene>
    <name evidence="3" type="ORF">LENED_011872</name>
</gene>
<dbReference type="PANTHER" id="PTHR46532">
    <property type="entry name" value="MALE FERTILITY FACTOR KL5"/>
    <property type="match status" value="1"/>
</dbReference>
<dbReference type="GO" id="GO:0045505">
    <property type="term" value="F:dynein intermediate chain binding"/>
    <property type="evidence" value="ECO:0007669"/>
    <property type="project" value="InterPro"/>
</dbReference>
<dbReference type="EMBL" id="BDGU01001220">
    <property type="protein sequence ID" value="GAW09694.1"/>
    <property type="molecule type" value="Genomic_DNA"/>
</dbReference>
<dbReference type="Pfam" id="PF08385">
    <property type="entry name" value="DHC_N1"/>
    <property type="match status" value="1"/>
</dbReference>
<feature type="domain" description="Dynein heavy chain tail" evidence="2">
    <location>
        <begin position="16"/>
        <end position="333"/>
    </location>
</feature>
<dbReference type="InterPro" id="IPR026983">
    <property type="entry name" value="DHC"/>
</dbReference>
<dbReference type="STRING" id="5353.A0A1Q3ERF6"/>
<evidence type="ECO:0000313" key="4">
    <source>
        <dbReference type="Proteomes" id="UP000188533"/>
    </source>
</evidence>
<accession>A0A1Q3ERF6</accession>
<name>A0A1Q3ERF6_LENED</name>
<reference evidence="3 4" key="2">
    <citation type="submission" date="2017-02" db="EMBL/GenBank/DDBJ databases">
        <title>A genome survey and senescence transcriptome analysis in Lentinula edodes.</title>
        <authorList>
            <person name="Sakamoto Y."/>
            <person name="Nakade K."/>
            <person name="Sato S."/>
            <person name="Yoshida Y."/>
            <person name="Miyazaki K."/>
            <person name="Natsume S."/>
            <person name="Konno N."/>
        </authorList>
    </citation>
    <scope>NUCLEOTIDE SEQUENCE [LARGE SCALE GENOMIC DNA]</scope>
    <source>
        <strain evidence="3 4">NBRC 111202</strain>
    </source>
</reference>
<evidence type="ECO:0000259" key="2">
    <source>
        <dbReference type="Pfam" id="PF08385"/>
    </source>
</evidence>
<evidence type="ECO:0000256" key="1">
    <source>
        <dbReference type="ARBA" id="ARBA00008887"/>
    </source>
</evidence>
<dbReference type="AlphaFoldDB" id="A0A1Q3ERF6"/>
<dbReference type="InterPro" id="IPR013594">
    <property type="entry name" value="Dynein_heavy_tail"/>
</dbReference>
<dbReference type="GO" id="GO:0007018">
    <property type="term" value="P:microtubule-based movement"/>
    <property type="evidence" value="ECO:0007669"/>
    <property type="project" value="InterPro"/>
</dbReference>
<comment type="caution">
    <text evidence="3">The sequence shown here is derived from an EMBL/GenBank/DDBJ whole genome shotgun (WGS) entry which is preliminary data.</text>
</comment>
<keyword evidence="4" id="KW-1185">Reference proteome</keyword>